<keyword evidence="1" id="KW-0808">Transferase</keyword>
<proteinExistence type="predicted"/>
<dbReference type="InterPro" id="IPR018193">
    <property type="entry name" value="Glyc_kinase_flavodox-like_fold"/>
</dbReference>
<evidence type="ECO:0000313" key="1">
    <source>
        <dbReference type="EMBL" id="PTK34735.1"/>
    </source>
</evidence>
<sequence>MKIAVIPSGFKESLSSAEVGTAIQKGLHEADESLNIQVIPMVDGGEGFAQTITQIKNGQLYHLNAEDPLGQKRKTFYGMFYENKQKVAVIEMAAIAGLRHVPSNQRNPLHTSTYGVG</sequence>
<feature type="non-terminal residue" evidence="1">
    <location>
        <position position="117"/>
    </location>
</feature>
<dbReference type="GO" id="GO:0031388">
    <property type="term" value="P:organic acid phosphorylation"/>
    <property type="evidence" value="ECO:0007669"/>
    <property type="project" value="InterPro"/>
</dbReference>
<evidence type="ECO:0000313" key="2">
    <source>
        <dbReference type="Proteomes" id="UP000240400"/>
    </source>
</evidence>
<comment type="caution">
    <text evidence="1">The sequence shown here is derived from an EMBL/GenBank/DDBJ whole genome shotgun (WGS) entry which is preliminary data.</text>
</comment>
<gene>
    <name evidence="1" type="ORF">BUZ61_19730</name>
</gene>
<reference evidence="1 2" key="1">
    <citation type="journal article" date="2016" name="Front. Microbiol.">
        <title>Comprehensive Phylogenetic Analysis of Bovine Non-aureus Staphylococci Species Based on Whole-Genome Sequencing.</title>
        <authorList>
            <person name="Naushad S."/>
            <person name="Barkema H.W."/>
            <person name="Luby C."/>
            <person name="Condas L.A."/>
            <person name="Nobrega D.B."/>
            <person name="Carson D.A."/>
            <person name="De Buck J."/>
        </authorList>
    </citation>
    <scope>NUCLEOTIDE SEQUENCE [LARGE SCALE GENOMIC DNA]</scope>
    <source>
        <strain evidence="1 2">SNUC 4337</strain>
    </source>
</reference>
<dbReference type="PANTHER" id="PTHR21599">
    <property type="entry name" value="GLYCERATE KINASE"/>
    <property type="match status" value="1"/>
</dbReference>
<dbReference type="InterPro" id="IPR036129">
    <property type="entry name" value="Glycerate_kinase_sf"/>
</dbReference>
<dbReference type="Gene3D" id="3.90.1510.10">
    <property type="entry name" value="Glycerate kinase, domain 2"/>
    <property type="match status" value="1"/>
</dbReference>
<dbReference type="GO" id="GO:0008887">
    <property type="term" value="F:glycerate kinase activity"/>
    <property type="evidence" value="ECO:0007669"/>
    <property type="project" value="InterPro"/>
</dbReference>
<organism evidence="1 2">
    <name type="scientific">Staphylococcus nepalensis</name>
    <dbReference type="NCBI Taxonomy" id="214473"/>
    <lineage>
        <taxon>Bacteria</taxon>
        <taxon>Bacillati</taxon>
        <taxon>Bacillota</taxon>
        <taxon>Bacilli</taxon>
        <taxon>Bacillales</taxon>
        <taxon>Staphylococcaceae</taxon>
        <taxon>Staphylococcus</taxon>
    </lineage>
</organism>
<dbReference type="PANTHER" id="PTHR21599:SF0">
    <property type="entry name" value="GLYCERATE KINASE"/>
    <property type="match status" value="1"/>
</dbReference>
<dbReference type="Pfam" id="PF02595">
    <property type="entry name" value="Gly_kinase"/>
    <property type="match status" value="1"/>
</dbReference>
<accession>A0A2T4RXN6</accession>
<dbReference type="EMBL" id="PZHR01001233">
    <property type="protein sequence ID" value="PTK34735.1"/>
    <property type="molecule type" value="Genomic_DNA"/>
</dbReference>
<dbReference type="AlphaFoldDB" id="A0A2T4RXN6"/>
<dbReference type="RefSeq" id="WP_142402201.1">
    <property type="nucleotide sequence ID" value="NZ_PZHR01001233.1"/>
</dbReference>
<keyword evidence="1" id="KW-0418">Kinase</keyword>
<dbReference type="SUPFAM" id="SSF110738">
    <property type="entry name" value="Glycerate kinase I"/>
    <property type="match status" value="1"/>
</dbReference>
<protein>
    <submittedName>
        <fullName evidence="1">Glycerate kinase</fullName>
    </submittedName>
</protein>
<dbReference type="Proteomes" id="UP000240400">
    <property type="component" value="Unassembled WGS sequence"/>
</dbReference>
<name>A0A2T4RXN6_9STAP</name>
<dbReference type="InterPro" id="IPR004381">
    <property type="entry name" value="Glycerate_kinase"/>
</dbReference>